<feature type="region of interest" description="Disordered" evidence="1">
    <location>
        <begin position="320"/>
        <end position="351"/>
    </location>
</feature>
<evidence type="ECO:0000313" key="2">
    <source>
        <dbReference type="EMBL" id="KAF3448102.1"/>
    </source>
</evidence>
<accession>A0A8K0MJE7</accession>
<reference evidence="2" key="1">
    <citation type="submission" date="2020-03" db="EMBL/GenBank/DDBJ databases">
        <title>A high-quality chromosome-level genome assembly of a woody plant with both climbing and erect habits, Rhamnella rubrinervis.</title>
        <authorList>
            <person name="Lu Z."/>
            <person name="Yang Y."/>
            <person name="Zhu X."/>
            <person name="Sun Y."/>
        </authorList>
    </citation>
    <scope>NUCLEOTIDE SEQUENCE</scope>
    <source>
        <strain evidence="2">BYM</strain>
        <tissue evidence="2">Leaf</tissue>
    </source>
</reference>
<dbReference type="EMBL" id="VOIH02000004">
    <property type="protein sequence ID" value="KAF3448102.1"/>
    <property type="molecule type" value="Genomic_DNA"/>
</dbReference>
<protein>
    <submittedName>
        <fullName evidence="2">Uncharacterized protein</fullName>
    </submittedName>
</protein>
<keyword evidence="3" id="KW-1185">Reference proteome</keyword>
<dbReference type="Proteomes" id="UP000796880">
    <property type="component" value="Unassembled WGS sequence"/>
</dbReference>
<evidence type="ECO:0000313" key="3">
    <source>
        <dbReference type="Proteomes" id="UP000796880"/>
    </source>
</evidence>
<comment type="caution">
    <text evidence="2">The sequence shown here is derived from an EMBL/GenBank/DDBJ whole genome shotgun (WGS) entry which is preliminary data.</text>
</comment>
<evidence type="ECO:0000256" key="1">
    <source>
        <dbReference type="SAM" id="MobiDB-lite"/>
    </source>
</evidence>
<organism evidence="2 3">
    <name type="scientific">Rhamnella rubrinervis</name>
    <dbReference type="NCBI Taxonomy" id="2594499"/>
    <lineage>
        <taxon>Eukaryota</taxon>
        <taxon>Viridiplantae</taxon>
        <taxon>Streptophyta</taxon>
        <taxon>Embryophyta</taxon>
        <taxon>Tracheophyta</taxon>
        <taxon>Spermatophyta</taxon>
        <taxon>Magnoliopsida</taxon>
        <taxon>eudicotyledons</taxon>
        <taxon>Gunneridae</taxon>
        <taxon>Pentapetalae</taxon>
        <taxon>rosids</taxon>
        <taxon>fabids</taxon>
        <taxon>Rosales</taxon>
        <taxon>Rhamnaceae</taxon>
        <taxon>rhamnoid group</taxon>
        <taxon>Rhamneae</taxon>
        <taxon>Rhamnella</taxon>
    </lineage>
</organism>
<gene>
    <name evidence="2" type="ORF">FNV43_RR08812</name>
</gene>
<feature type="compositionally biased region" description="Basic residues" evidence="1">
    <location>
        <begin position="133"/>
        <end position="144"/>
    </location>
</feature>
<sequence length="395" mass="44101">MAEQNPTSHIELDVAPNQSARLSTSTEQNASIDALCTIGKSLNILFSAKLFRSAGYWPPRQKAQEVGPSYPQAELIPEGIPHPFIEVPYTHVLEGCIRLLYGEPTDTLWAFYPTVDMGKMKVAPPTAEQFAKKERKRREKKSMRKTSGSIPSKKLEPTPGGTITVQPKDLVLTTTAERSPSQKKQRRSSPPTTMKGKEPLAPKASLGLEDSSSIRSDANLFAPVVGCLMTRHDRSILKSMPLEDICQEVKQGTLKLAQTSRYLYEAVVKVDNAFKKQVHSVHKQMSGRPEAWPGRRRKRLYTAKDAYLRAQKEMILKFKAGQTSWRTPEPSEDEGDDGVTSEISSNESEHEPDQQLEDLCCLGEECLTHKRLLYCGNGGCQGRQLMPRKLHPQSS</sequence>
<feature type="region of interest" description="Disordered" evidence="1">
    <location>
        <begin position="123"/>
        <end position="209"/>
    </location>
</feature>
<dbReference type="AlphaFoldDB" id="A0A8K0MJE7"/>
<feature type="region of interest" description="Disordered" evidence="1">
    <location>
        <begin position="1"/>
        <end position="20"/>
    </location>
</feature>
<proteinExistence type="predicted"/>
<name>A0A8K0MJE7_9ROSA</name>
<feature type="compositionally biased region" description="Acidic residues" evidence="1">
    <location>
        <begin position="330"/>
        <end position="339"/>
    </location>
</feature>